<dbReference type="Proteomes" id="UP000231143">
    <property type="component" value="Unassembled WGS sequence"/>
</dbReference>
<protein>
    <submittedName>
        <fullName evidence="1">Uncharacterized protein</fullName>
    </submittedName>
</protein>
<sequence>MRAKTFISMFIGAFALKCLSPEEIENLENKGAFLREVSRRFMAGEITPEETCKLLKNPP</sequence>
<evidence type="ECO:0000313" key="2">
    <source>
        <dbReference type="Proteomes" id="UP000231143"/>
    </source>
</evidence>
<reference evidence="1 2" key="1">
    <citation type="submission" date="2017-09" db="EMBL/GenBank/DDBJ databases">
        <title>Depth-based differentiation of microbial function through sediment-hosted aquifers and enrichment of novel symbionts in the deep terrestrial subsurface.</title>
        <authorList>
            <person name="Probst A.J."/>
            <person name="Ladd B."/>
            <person name="Jarett J.K."/>
            <person name="Geller-Mcgrath D.E."/>
            <person name="Sieber C.M."/>
            <person name="Emerson J.B."/>
            <person name="Anantharaman K."/>
            <person name="Thomas B.C."/>
            <person name="Malmstrom R."/>
            <person name="Stieglmeier M."/>
            <person name="Klingl A."/>
            <person name="Woyke T."/>
            <person name="Ryan C.M."/>
            <person name="Banfield J.F."/>
        </authorList>
    </citation>
    <scope>NUCLEOTIDE SEQUENCE [LARGE SCALE GENOMIC DNA]</scope>
    <source>
        <strain evidence="1">CG22_combo_CG10-13_8_21_14_all_36_13</strain>
    </source>
</reference>
<proteinExistence type="predicted"/>
<accession>A0A2H0DXK3</accession>
<evidence type="ECO:0000313" key="1">
    <source>
        <dbReference type="EMBL" id="PIP86902.1"/>
    </source>
</evidence>
<name>A0A2H0DXK3_9BACT</name>
<organism evidence="1 2">
    <name type="scientific">Candidatus Campbellbacteria bacterium CG22_combo_CG10-13_8_21_14_all_36_13</name>
    <dbReference type="NCBI Taxonomy" id="1974529"/>
    <lineage>
        <taxon>Bacteria</taxon>
        <taxon>Candidatus Campbelliibacteriota</taxon>
    </lineage>
</organism>
<gene>
    <name evidence="1" type="ORF">COW81_03170</name>
</gene>
<dbReference type="EMBL" id="PCTT01000042">
    <property type="protein sequence ID" value="PIP86902.1"/>
    <property type="molecule type" value="Genomic_DNA"/>
</dbReference>
<comment type="caution">
    <text evidence="1">The sequence shown here is derived from an EMBL/GenBank/DDBJ whole genome shotgun (WGS) entry which is preliminary data.</text>
</comment>
<dbReference type="AlphaFoldDB" id="A0A2H0DXK3"/>